<organism evidence="1 2">
    <name type="scientific">Lipotes vexillifer</name>
    <name type="common">Yangtze river dolphin</name>
    <dbReference type="NCBI Taxonomy" id="118797"/>
    <lineage>
        <taxon>Eukaryota</taxon>
        <taxon>Metazoa</taxon>
        <taxon>Chordata</taxon>
        <taxon>Craniata</taxon>
        <taxon>Vertebrata</taxon>
        <taxon>Euteleostomi</taxon>
        <taxon>Mammalia</taxon>
        <taxon>Eutheria</taxon>
        <taxon>Laurasiatheria</taxon>
        <taxon>Artiodactyla</taxon>
        <taxon>Whippomorpha</taxon>
        <taxon>Cetacea</taxon>
        <taxon>Odontoceti</taxon>
        <taxon>Lipotidae</taxon>
        <taxon>Lipotes</taxon>
    </lineage>
</organism>
<dbReference type="KEGG" id="lve:103072956"/>
<reference evidence="2" key="1">
    <citation type="submission" date="2025-08" db="UniProtKB">
        <authorList>
            <consortium name="RefSeq"/>
        </authorList>
    </citation>
    <scope>IDENTIFICATION</scope>
</reference>
<dbReference type="STRING" id="118797.A0A340X851"/>
<dbReference type="AlphaFoldDB" id="A0A340X851"/>
<proteinExistence type="predicted"/>
<protein>
    <submittedName>
        <fullName evidence="2">Uncharacterized protein LOC103072956</fullName>
    </submittedName>
</protein>
<sequence>MSVLNVGSLSDKATASLNTSEFIVEQGPLSVASVGSPLAEEPSSLNTREFTLEKGLINVACVGNPLVEAPALFSTAVFTLGQGLMSVGSVGNPSGKRTAPRPGLAPAAPYHHTEFFRLQRTPRFNARYRDLCTDLAGSSANLIPRVTAIRTSPDLQWLVRPTEVFLVAPSQKIPPPIRSSSGLDGGYPVKTMAGGRTQGVGRKGKVEQILTQVKESLSLEGISPV</sequence>
<name>A0A340X851_LIPVE</name>
<dbReference type="RefSeq" id="XP_007457571.1">
    <property type="nucleotide sequence ID" value="XM_007457509.1"/>
</dbReference>
<dbReference type="InterPro" id="IPR039938">
    <property type="entry name" value="Sp4-like"/>
</dbReference>
<dbReference type="InParanoid" id="A0A340X851"/>
<dbReference type="PANTHER" id="PTHR14947">
    <property type="entry name" value="ZINC FINGER PROTEIN"/>
    <property type="match status" value="1"/>
</dbReference>
<evidence type="ECO:0000313" key="2">
    <source>
        <dbReference type="RefSeq" id="XP_007457571.1"/>
    </source>
</evidence>
<dbReference type="Proteomes" id="UP000265300">
    <property type="component" value="Unplaced"/>
</dbReference>
<dbReference type="GeneID" id="103072956"/>
<evidence type="ECO:0000313" key="1">
    <source>
        <dbReference type="Proteomes" id="UP000265300"/>
    </source>
</evidence>
<keyword evidence="1" id="KW-1185">Reference proteome</keyword>
<dbReference type="PANTHER" id="PTHR14947:SF25">
    <property type="entry name" value="C2H2-TYPE DOMAIN-CONTAINING PROTEIN"/>
    <property type="match status" value="1"/>
</dbReference>
<accession>A0A340X851</accession>
<gene>
    <name evidence="2" type="primary">LOC103072956</name>
</gene>